<proteinExistence type="predicted"/>
<evidence type="ECO:0008006" key="4">
    <source>
        <dbReference type="Google" id="ProtNLM"/>
    </source>
</evidence>
<keyword evidence="1" id="KW-1133">Transmembrane helix</keyword>
<feature type="transmembrane region" description="Helical" evidence="1">
    <location>
        <begin position="194"/>
        <end position="219"/>
    </location>
</feature>
<organism evidence="2 3">
    <name type="scientific">Rubinisphaera italica</name>
    <dbReference type="NCBI Taxonomy" id="2527969"/>
    <lineage>
        <taxon>Bacteria</taxon>
        <taxon>Pseudomonadati</taxon>
        <taxon>Planctomycetota</taxon>
        <taxon>Planctomycetia</taxon>
        <taxon>Planctomycetales</taxon>
        <taxon>Planctomycetaceae</taxon>
        <taxon>Rubinisphaera</taxon>
    </lineage>
</organism>
<dbReference type="EMBL" id="SJPG01000001">
    <property type="protein sequence ID" value="TWT63571.1"/>
    <property type="molecule type" value="Genomic_DNA"/>
</dbReference>
<dbReference type="Proteomes" id="UP000316095">
    <property type="component" value="Unassembled WGS sequence"/>
</dbReference>
<evidence type="ECO:0000313" key="3">
    <source>
        <dbReference type="Proteomes" id="UP000316095"/>
    </source>
</evidence>
<gene>
    <name evidence="2" type="ORF">Pan54_43250</name>
</gene>
<keyword evidence="3" id="KW-1185">Reference proteome</keyword>
<dbReference type="AlphaFoldDB" id="A0A5C5XM94"/>
<protein>
    <recommendedName>
        <fullName evidence="4">ABC-2 family transporter protein</fullName>
    </recommendedName>
</protein>
<evidence type="ECO:0000313" key="2">
    <source>
        <dbReference type="EMBL" id="TWT63571.1"/>
    </source>
</evidence>
<accession>A0A5C5XM94</accession>
<comment type="caution">
    <text evidence="2">The sequence shown here is derived from an EMBL/GenBank/DDBJ whole genome shotgun (WGS) entry which is preliminary data.</text>
</comment>
<feature type="transmembrane region" description="Helical" evidence="1">
    <location>
        <begin position="129"/>
        <end position="153"/>
    </location>
</feature>
<sequence>MSSGSLRRWFQRGFGDAENLADFPDRWNPMFVRELRRMLKSRSFSITFLLLLISCWGAAVYLVLVYQDSISYSESGPMFSRCFFTILAFPLCFVVPMTLFAAAAEEHSDNTLEVLTITTLDTSKILNGYFWMGMAHAGIYYCAVVPFACFSYLLGGVGLLDLVAGLAFTVFFTAIVACWGLMLGACASGPIKRAFCLFLTMVGEVICFTILTSVLYLLIGTGIFSSDSISLLGGLVCFLVFTAPILAIVTGIARQHFQLVDPIIKPYRVQLDDKGNVTKFIARYNALQVRPPSPPGEFPMAAPRENET</sequence>
<dbReference type="RefSeq" id="WP_146505299.1">
    <property type="nucleotide sequence ID" value="NZ_SJPG01000001.1"/>
</dbReference>
<keyword evidence="1" id="KW-0472">Membrane</keyword>
<dbReference type="OrthoDB" id="189304at2"/>
<feature type="transmembrane region" description="Helical" evidence="1">
    <location>
        <begin position="78"/>
        <end position="102"/>
    </location>
</feature>
<name>A0A5C5XM94_9PLAN</name>
<keyword evidence="1" id="KW-0812">Transmembrane</keyword>
<reference evidence="2 3" key="1">
    <citation type="submission" date="2019-02" db="EMBL/GenBank/DDBJ databases">
        <title>Deep-cultivation of Planctomycetes and their phenomic and genomic characterization uncovers novel biology.</title>
        <authorList>
            <person name="Wiegand S."/>
            <person name="Jogler M."/>
            <person name="Boedeker C."/>
            <person name="Pinto D."/>
            <person name="Vollmers J."/>
            <person name="Rivas-Marin E."/>
            <person name="Kohn T."/>
            <person name="Peeters S.H."/>
            <person name="Heuer A."/>
            <person name="Rast P."/>
            <person name="Oberbeckmann S."/>
            <person name="Bunk B."/>
            <person name="Jeske O."/>
            <person name="Meyerdierks A."/>
            <person name="Storesund J.E."/>
            <person name="Kallscheuer N."/>
            <person name="Luecker S."/>
            <person name="Lage O.M."/>
            <person name="Pohl T."/>
            <person name="Merkel B.J."/>
            <person name="Hornburger P."/>
            <person name="Mueller R.-W."/>
            <person name="Bruemmer F."/>
            <person name="Labrenz M."/>
            <person name="Spormann A.M."/>
            <person name="Op Den Camp H."/>
            <person name="Overmann J."/>
            <person name="Amann R."/>
            <person name="Jetten M.S.M."/>
            <person name="Mascher T."/>
            <person name="Medema M.H."/>
            <person name="Devos D.P."/>
            <person name="Kaster A.-K."/>
            <person name="Ovreas L."/>
            <person name="Rohde M."/>
            <person name="Galperin M.Y."/>
            <person name="Jogler C."/>
        </authorList>
    </citation>
    <scope>NUCLEOTIDE SEQUENCE [LARGE SCALE GENOMIC DNA]</scope>
    <source>
        <strain evidence="2 3">Pan54</strain>
    </source>
</reference>
<feature type="transmembrane region" description="Helical" evidence="1">
    <location>
        <begin position="43"/>
        <end position="66"/>
    </location>
</feature>
<evidence type="ECO:0000256" key="1">
    <source>
        <dbReference type="SAM" id="Phobius"/>
    </source>
</evidence>
<feature type="transmembrane region" description="Helical" evidence="1">
    <location>
        <begin position="159"/>
        <end position="182"/>
    </location>
</feature>
<feature type="transmembrane region" description="Helical" evidence="1">
    <location>
        <begin position="231"/>
        <end position="253"/>
    </location>
</feature>